<name>A0A9W6DH34_9FIRM</name>
<protein>
    <submittedName>
        <fullName evidence="2">Uncharacterized protein</fullName>
    </submittedName>
</protein>
<comment type="caution">
    <text evidence="2">The sequence shown here is derived from an EMBL/GenBank/DDBJ whole genome shotgun (WGS) entry which is preliminary data.</text>
</comment>
<keyword evidence="3" id="KW-1185">Reference proteome</keyword>
<dbReference type="Proteomes" id="UP001144256">
    <property type="component" value="Unassembled WGS sequence"/>
</dbReference>
<organism evidence="2 3">
    <name type="scientific">Vallitalea longa</name>
    <dbReference type="NCBI Taxonomy" id="2936439"/>
    <lineage>
        <taxon>Bacteria</taxon>
        <taxon>Bacillati</taxon>
        <taxon>Bacillota</taxon>
        <taxon>Clostridia</taxon>
        <taxon>Lachnospirales</taxon>
        <taxon>Vallitaleaceae</taxon>
        <taxon>Vallitalea</taxon>
    </lineage>
</organism>
<reference evidence="2" key="1">
    <citation type="submission" date="2022-06" db="EMBL/GenBank/DDBJ databases">
        <title>Vallitalea longa sp. nov., an anaerobic bacterium isolated from marine sediment.</title>
        <authorList>
            <person name="Hirano S."/>
            <person name="Terahara T."/>
            <person name="Mori K."/>
            <person name="Hamada M."/>
            <person name="Matsumoto R."/>
            <person name="Kobayashi T."/>
        </authorList>
    </citation>
    <scope>NUCLEOTIDE SEQUENCE</scope>
    <source>
        <strain evidence="2">SH18-1</strain>
    </source>
</reference>
<gene>
    <name evidence="2" type="ORF">SH1V18_29190</name>
</gene>
<evidence type="ECO:0000256" key="1">
    <source>
        <dbReference type="SAM" id="SignalP"/>
    </source>
</evidence>
<sequence>MSKKGYRIMVCCLLVMVTGLLYTSTNASSVDPGTIDDPLVTKSYVDDRLEEILGKAGQQGTSSKSNNDKTEIDYEQIYLELNKYIDSKLEEVNDLKDSSKYEVVELEIGQDLICSDSTEVILRSGTAKIIGNDTGDGISDITIGIDLSDGVLVPKNHLLIVPRDDERGLKAESKCFVMVRGESEVVDNLPDKNKDDTQKTDD</sequence>
<feature type="chain" id="PRO_5040930890" evidence="1">
    <location>
        <begin position="28"/>
        <end position="202"/>
    </location>
</feature>
<proteinExistence type="predicted"/>
<evidence type="ECO:0000313" key="2">
    <source>
        <dbReference type="EMBL" id="GKX30439.1"/>
    </source>
</evidence>
<keyword evidence="1" id="KW-0732">Signal</keyword>
<dbReference type="EMBL" id="BRLB01000009">
    <property type="protein sequence ID" value="GKX30439.1"/>
    <property type="molecule type" value="Genomic_DNA"/>
</dbReference>
<accession>A0A9W6DH34</accession>
<feature type="signal peptide" evidence="1">
    <location>
        <begin position="1"/>
        <end position="27"/>
    </location>
</feature>
<dbReference type="AlphaFoldDB" id="A0A9W6DH34"/>
<dbReference type="RefSeq" id="WP_281816612.1">
    <property type="nucleotide sequence ID" value="NZ_BRLB01000009.1"/>
</dbReference>
<evidence type="ECO:0000313" key="3">
    <source>
        <dbReference type="Proteomes" id="UP001144256"/>
    </source>
</evidence>